<organism evidence="2">
    <name type="scientific">freshwater metagenome</name>
    <dbReference type="NCBI Taxonomy" id="449393"/>
    <lineage>
        <taxon>unclassified sequences</taxon>
        <taxon>metagenomes</taxon>
        <taxon>ecological metagenomes</taxon>
    </lineage>
</organism>
<accession>A0A6J7HSB8</accession>
<sequence length="144" mass="14817">MAAGIFGSAVTALGIALWGLTAAARRDEDDNALYYRRCGLALCVLVAFACTFVCTASLVSAALGTTETFSQFWASGVALLLTLVVAIWVRGPVMAFVAGTGFAATAFALSSVWILAAPILLVVGGVALTVSASASFSFELDELR</sequence>
<proteinExistence type="predicted"/>
<keyword evidence="1" id="KW-0812">Transmembrane</keyword>
<name>A0A6J7HSB8_9ZZZZ</name>
<keyword evidence="1" id="KW-1133">Transmembrane helix</keyword>
<feature type="transmembrane region" description="Helical" evidence="1">
    <location>
        <begin position="72"/>
        <end position="89"/>
    </location>
</feature>
<feature type="transmembrane region" description="Helical" evidence="1">
    <location>
        <begin position="119"/>
        <end position="138"/>
    </location>
</feature>
<reference evidence="2" key="1">
    <citation type="submission" date="2020-05" db="EMBL/GenBank/DDBJ databases">
        <authorList>
            <person name="Chiriac C."/>
            <person name="Salcher M."/>
            <person name="Ghai R."/>
            <person name="Kavagutti S V."/>
        </authorList>
    </citation>
    <scope>NUCLEOTIDE SEQUENCE</scope>
</reference>
<protein>
    <submittedName>
        <fullName evidence="2">Unannotated protein</fullName>
    </submittedName>
</protein>
<keyword evidence="1" id="KW-0472">Membrane</keyword>
<gene>
    <name evidence="2" type="ORF">UFOPK3610_01527</name>
</gene>
<feature type="transmembrane region" description="Helical" evidence="1">
    <location>
        <begin position="39"/>
        <end position="60"/>
    </location>
</feature>
<feature type="transmembrane region" description="Helical" evidence="1">
    <location>
        <begin position="95"/>
        <end position="114"/>
    </location>
</feature>
<evidence type="ECO:0000313" key="2">
    <source>
        <dbReference type="EMBL" id="CAB4923124.1"/>
    </source>
</evidence>
<dbReference type="EMBL" id="CAFBMR010000077">
    <property type="protein sequence ID" value="CAB4923124.1"/>
    <property type="molecule type" value="Genomic_DNA"/>
</dbReference>
<evidence type="ECO:0000256" key="1">
    <source>
        <dbReference type="SAM" id="Phobius"/>
    </source>
</evidence>
<dbReference type="AlphaFoldDB" id="A0A6J7HSB8"/>